<dbReference type="AlphaFoldDB" id="A0A3D9S7N4"/>
<keyword evidence="1" id="KW-1133">Transmembrane helix</keyword>
<dbReference type="Proteomes" id="UP000256304">
    <property type="component" value="Unassembled WGS sequence"/>
</dbReference>
<name>A0A3D9S7N4_9BACL</name>
<feature type="transmembrane region" description="Helical" evidence="1">
    <location>
        <begin position="60"/>
        <end position="82"/>
    </location>
</feature>
<proteinExistence type="predicted"/>
<keyword evidence="1" id="KW-0812">Transmembrane</keyword>
<comment type="caution">
    <text evidence="2">The sequence shown here is derived from an EMBL/GenBank/DDBJ whole genome shotgun (WGS) entry which is preliminary data.</text>
</comment>
<protein>
    <submittedName>
        <fullName evidence="2">Uncharacterized protein</fullName>
    </submittedName>
</protein>
<sequence length="84" mass="9828">MYNYNKWRFERVILILKNEMYESRAADVPSFNDVTEHNRSIMGVPSNSVQFSSLPTPIRWIGYILFTAFAICSITFVVVYVLTR</sequence>
<organism evidence="2 3">
    <name type="scientific">Paenibacillus taihuensis</name>
    <dbReference type="NCBI Taxonomy" id="1156355"/>
    <lineage>
        <taxon>Bacteria</taxon>
        <taxon>Bacillati</taxon>
        <taxon>Bacillota</taxon>
        <taxon>Bacilli</taxon>
        <taxon>Bacillales</taxon>
        <taxon>Paenibacillaceae</taxon>
        <taxon>Paenibacillus</taxon>
    </lineage>
</organism>
<evidence type="ECO:0000313" key="3">
    <source>
        <dbReference type="Proteomes" id="UP000256304"/>
    </source>
</evidence>
<reference evidence="2 3" key="1">
    <citation type="submission" date="2018-08" db="EMBL/GenBank/DDBJ databases">
        <title>Genomic Encyclopedia of Type Strains, Phase III (KMG-III): the genomes of soil and plant-associated and newly described type strains.</title>
        <authorList>
            <person name="Whitman W."/>
        </authorList>
    </citation>
    <scope>NUCLEOTIDE SEQUENCE [LARGE SCALE GENOMIC DNA]</scope>
    <source>
        <strain evidence="2 3">CGMCC 1.10966</strain>
    </source>
</reference>
<gene>
    <name evidence="2" type="ORF">A8990_107130</name>
</gene>
<keyword evidence="1" id="KW-0472">Membrane</keyword>
<accession>A0A3D9S7N4</accession>
<dbReference type="EMBL" id="QTTN01000007">
    <property type="protein sequence ID" value="REE89034.1"/>
    <property type="molecule type" value="Genomic_DNA"/>
</dbReference>
<keyword evidence="3" id="KW-1185">Reference proteome</keyword>
<evidence type="ECO:0000313" key="2">
    <source>
        <dbReference type="EMBL" id="REE89034.1"/>
    </source>
</evidence>
<evidence type="ECO:0000256" key="1">
    <source>
        <dbReference type="SAM" id="Phobius"/>
    </source>
</evidence>